<dbReference type="NCBIfam" id="TIGR02962">
    <property type="entry name" value="hdxy_isourate"/>
    <property type="match status" value="1"/>
</dbReference>
<evidence type="ECO:0000256" key="8">
    <source>
        <dbReference type="RuleBase" id="RU361270"/>
    </source>
</evidence>
<organism evidence="10 11">
    <name type="scientific">Brachybacterium vulturis</name>
    <dbReference type="NCBI Taxonomy" id="2017484"/>
    <lineage>
        <taxon>Bacteria</taxon>
        <taxon>Bacillati</taxon>
        <taxon>Actinomycetota</taxon>
        <taxon>Actinomycetes</taxon>
        <taxon>Micrococcales</taxon>
        <taxon>Dermabacteraceae</taxon>
        <taxon>Brachybacterium</taxon>
    </lineage>
</organism>
<dbReference type="PANTHER" id="PTHR10395:SF7">
    <property type="entry name" value="5-HYDROXYISOURATE HYDROLASE"/>
    <property type="match status" value="1"/>
</dbReference>
<reference evidence="11" key="1">
    <citation type="submission" date="2017-09" db="EMBL/GenBank/DDBJ databases">
        <title>Brachybacterium sp. VM2412.</title>
        <authorList>
            <person name="Tak E.J."/>
            <person name="Bae J.-W."/>
        </authorList>
    </citation>
    <scope>NUCLEOTIDE SEQUENCE [LARGE SCALE GENOMIC DNA]</scope>
    <source>
        <strain evidence="11">VM2412</strain>
    </source>
</reference>
<comment type="subunit">
    <text evidence="4 8">Homotetramer.</text>
</comment>
<keyword evidence="5 8" id="KW-0659">Purine metabolism</keyword>
<dbReference type="Proteomes" id="UP000218165">
    <property type="component" value="Chromosome"/>
</dbReference>
<dbReference type="PRINTS" id="PR00189">
    <property type="entry name" value="TRNSTHYRETIN"/>
</dbReference>
<keyword evidence="11" id="KW-1185">Reference proteome</keyword>
<feature type="binding site" evidence="7">
    <location>
        <position position="7"/>
    </location>
    <ligand>
        <name>substrate</name>
    </ligand>
</feature>
<dbReference type="EC" id="3.5.2.17" evidence="8"/>
<evidence type="ECO:0000256" key="7">
    <source>
        <dbReference type="PIRSR" id="PIRSR600895-51"/>
    </source>
</evidence>
<dbReference type="InterPro" id="IPR014306">
    <property type="entry name" value="Hydroxyisourate_hydrolase"/>
</dbReference>
<dbReference type="CDD" id="cd05822">
    <property type="entry name" value="TLP_HIUase"/>
    <property type="match status" value="1"/>
</dbReference>
<dbReference type="EMBL" id="CP023563">
    <property type="protein sequence ID" value="ATG52741.1"/>
    <property type="molecule type" value="Genomic_DNA"/>
</dbReference>
<dbReference type="AlphaFoldDB" id="A0A291GR74"/>
<gene>
    <name evidence="10" type="primary">uraH</name>
    <name evidence="10" type="ORF">CFK38_15300</name>
</gene>
<evidence type="ECO:0000256" key="1">
    <source>
        <dbReference type="ARBA" id="ARBA00001043"/>
    </source>
</evidence>
<proteinExistence type="inferred from homology"/>
<sequence length="108" mass="11755">MSHLTAHVLDTMTGTPATGILLHLDTAAGERIASATTDADGRARELGPAVLDPGEYRITFRTGEYFAARGQETFFPRVTVDFTVAPDQDHYHVPLLLSPFAFSTYRGS</sequence>
<dbReference type="SUPFAM" id="SSF49472">
    <property type="entry name" value="Transthyretin (synonym: prealbumin)"/>
    <property type="match status" value="1"/>
</dbReference>
<dbReference type="PANTHER" id="PTHR10395">
    <property type="entry name" value="URICASE AND TRANSTHYRETIN-RELATED"/>
    <property type="match status" value="1"/>
</dbReference>
<feature type="domain" description="Transthyretin/hydroxyisourate hydrolase" evidence="9">
    <location>
        <begin position="4"/>
        <end position="107"/>
    </location>
</feature>
<dbReference type="InterPro" id="IPR036817">
    <property type="entry name" value="Transthyretin/HIU_hydrolase_sf"/>
</dbReference>
<comment type="catalytic activity">
    <reaction evidence="1 8">
        <text>5-hydroxyisourate + H2O = 5-hydroxy-2-oxo-4-ureido-2,5-dihydro-1H-imidazole-5-carboxylate + H(+)</text>
        <dbReference type="Rhea" id="RHEA:23736"/>
        <dbReference type="ChEBI" id="CHEBI:15377"/>
        <dbReference type="ChEBI" id="CHEBI:15378"/>
        <dbReference type="ChEBI" id="CHEBI:18072"/>
        <dbReference type="ChEBI" id="CHEBI:58639"/>
        <dbReference type="EC" id="3.5.2.17"/>
    </reaction>
</comment>
<dbReference type="GO" id="GO:0033971">
    <property type="term" value="F:hydroxyisourate hydrolase activity"/>
    <property type="evidence" value="ECO:0007669"/>
    <property type="project" value="UniProtKB-EC"/>
</dbReference>
<dbReference type="InterPro" id="IPR023416">
    <property type="entry name" value="Transthyretin/HIU_hydrolase_d"/>
</dbReference>
<evidence type="ECO:0000313" key="10">
    <source>
        <dbReference type="EMBL" id="ATG52741.1"/>
    </source>
</evidence>
<evidence type="ECO:0000256" key="3">
    <source>
        <dbReference type="ARBA" id="ARBA00009850"/>
    </source>
</evidence>
<name>A0A291GR74_9MICO</name>
<dbReference type="GO" id="GO:0006144">
    <property type="term" value="P:purine nucleobase metabolic process"/>
    <property type="evidence" value="ECO:0007669"/>
    <property type="project" value="UniProtKB-KW"/>
</dbReference>
<evidence type="ECO:0000256" key="4">
    <source>
        <dbReference type="ARBA" id="ARBA00011881"/>
    </source>
</evidence>
<accession>A0A291GR74</accession>
<dbReference type="RefSeq" id="WP_096803851.1">
    <property type="nucleotide sequence ID" value="NZ_CP023563.1"/>
</dbReference>
<feature type="binding site" evidence="7">
    <location>
        <position position="105"/>
    </location>
    <ligand>
        <name>substrate</name>
    </ligand>
</feature>
<evidence type="ECO:0000256" key="2">
    <source>
        <dbReference type="ARBA" id="ARBA00002704"/>
    </source>
</evidence>
<evidence type="ECO:0000259" key="9">
    <source>
        <dbReference type="Pfam" id="PF00576"/>
    </source>
</evidence>
<feature type="binding site" evidence="7">
    <location>
        <position position="42"/>
    </location>
    <ligand>
        <name>substrate</name>
    </ligand>
</feature>
<evidence type="ECO:0000313" key="11">
    <source>
        <dbReference type="Proteomes" id="UP000218165"/>
    </source>
</evidence>
<dbReference type="KEGG" id="brz:CFK38_15300"/>
<evidence type="ECO:0000256" key="6">
    <source>
        <dbReference type="ARBA" id="ARBA00022801"/>
    </source>
</evidence>
<protein>
    <recommendedName>
        <fullName evidence="8">5-hydroxyisourate hydrolase</fullName>
        <shortName evidence="8">HIU hydrolase</shortName>
        <shortName evidence="8">HIUHase</shortName>
        <ecNumber evidence="8">3.5.2.17</ecNumber>
    </recommendedName>
</protein>
<dbReference type="Pfam" id="PF00576">
    <property type="entry name" value="Transthyretin"/>
    <property type="match status" value="1"/>
</dbReference>
<comment type="function">
    <text evidence="2">Catalyzes the hydrolysis of 5-hydroxyisourate (HIU) to 2-oxo-4-hydroxy-4-carboxy-5-ureidoimidazoline (OHCU).</text>
</comment>
<dbReference type="OrthoDB" id="9792386at2"/>
<dbReference type="InterPro" id="IPR000895">
    <property type="entry name" value="Transthyretin/HIU_hydrolase"/>
</dbReference>
<comment type="similarity">
    <text evidence="3 8">Belongs to the transthyretin family. 5-hydroxyisourate hydrolase subfamily.</text>
</comment>
<evidence type="ECO:0000256" key="5">
    <source>
        <dbReference type="ARBA" id="ARBA00022631"/>
    </source>
</evidence>
<keyword evidence="6 8" id="KW-0378">Hydrolase</keyword>
<dbReference type="Gene3D" id="2.60.40.180">
    <property type="entry name" value="Transthyretin/hydroxyisourate hydrolase domain"/>
    <property type="match status" value="1"/>
</dbReference>